<dbReference type="InterPro" id="IPR008513">
    <property type="entry name" value="tRNA(Met)_cyd_acetate_ligase"/>
</dbReference>
<dbReference type="GO" id="GO:0016740">
    <property type="term" value="F:transferase activity"/>
    <property type="evidence" value="ECO:0007669"/>
    <property type="project" value="UniProtKB-KW"/>
</dbReference>
<evidence type="ECO:0000256" key="2">
    <source>
        <dbReference type="ARBA" id="ARBA00022694"/>
    </source>
</evidence>
<dbReference type="GO" id="GO:0005524">
    <property type="term" value="F:ATP binding"/>
    <property type="evidence" value="ECO:0007669"/>
    <property type="project" value="UniProtKB-KW"/>
</dbReference>
<dbReference type="RefSeq" id="WP_168548715.1">
    <property type="nucleotide sequence ID" value="NZ_JAAXPR010000004.1"/>
</dbReference>
<dbReference type="InterPro" id="IPR014729">
    <property type="entry name" value="Rossmann-like_a/b/a_fold"/>
</dbReference>
<dbReference type="Gene3D" id="3.40.50.620">
    <property type="entry name" value="HUPs"/>
    <property type="match status" value="1"/>
</dbReference>
<dbReference type="PANTHER" id="PTHR37825">
    <property type="entry name" value="TRNA(MET) CYTIDINE ACETATE LIGASE"/>
    <property type="match status" value="1"/>
</dbReference>
<dbReference type="GO" id="GO:0006400">
    <property type="term" value="P:tRNA modification"/>
    <property type="evidence" value="ECO:0007669"/>
    <property type="project" value="UniProtKB-UniRule"/>
</dbReference>
<comment type="caution">
    <text evidence="3">Lacks conserved residue(s) required for the propagation of feature annotation.</text>
</comment>
<dbReference type="EC" id="6.3.4.-" evidence="3"/>
<feature type="binding site" evidence="3">
    <location>
        <position position="175"/>
    </location>
    <ligand>
        <name>ATP</name>
        <dbReference type="ChEBI" id="CHEBI:30616"/>
    </ligand>
</feature>
<feature type="binding site" evidence="3">
    <location>
        <position position="96"/>
    </location>
    <ligand>
        <name>ATP</name>
        <dbReference type="ChEBI" id="CHEBI:30616"/>
    </ligand>
</feature>
<keyword evidence="3" id="KW-0067">ATP-binding</keyword>
<dbReference type="GO" id="GO:0000049">
    <property type="term" value="F:tRNA binding"/>
    <property type="evidence" value="ECO:0007669"/>
    <property type="project" value="UniProtKB-KW"/>
</dbReference>
<dbReference type="SUPFAM" id="SSF52374">
    <property type="entry name" value="Nucleotidylyl transferase"/>
    <property type="match status" value="1"/>
</dbReference>
<keyword evidence="3" id="KW-0820">tRNA-binding</keyword>
<comment type="function">
    <text evidence="3">Catalyzes the formation of N(4)-acetylcytidine (ac(4)C) at the wobble position of elongator tRNA(Met), using acetate and ATP as substrates. First activates an acetate ion to form acetyladenylate (Ac-AMP) and then transfers the acetyl group to tRNA to form ac(4)C34.</text>
</comment>
<dbReference type="PANTHER" id="PTHR37825:SF1">
    <property type="entry name" value="TRNA(MET) CYTIDINE ACETATE LIGASE"/>
    <property type="match status" value="1"/>
</dbReference>
<comment type="subcellular location">
    <subcellularLocation>
        <location evidence="3">Cytoplasm</location>
    </subcellularLocation>
</comment>
<keyword evidence="4" id="KW-0808">Transferase</keyword>
<feature type="binding site" evidence="3">
    <location>
        <begin position="7"/>
        <end position="20"/>
    </location>
    <ligand>
        <name>ATP</name>
        <dbReference type="ChEBI" id="CHEBI:30616"/>
    </ligand>
</feature>
<dbReference type="Pfam" id="PF05636">
    <property type="entry name" value="HIGH_NTase1"/>
    <property type="match status" value="1"/>
</dbReference>
<evidence type="ECO:0000256" key="3">
    <source>
        <dbReference type="HAMAP-Rule" id="MF_01539"/>
    </source>
</evidence>
<dbReference type="GO" id="GO:0016879">
    <property type="term" value="F:ligase activity, forming carbon-nitrogen bonds"/>
    <property type="evidence" value="ECO:0007669"/>
    <property type="project" value="UniProtKB-UniRule"/>
</dbReference>
<evidence type="ECO:0000313" key="5">
    <source>
        <dbReference type="Proteomes" id="UP000522720"/>
    </source>
</evidence>
<reference evidence="4 5" key="1">
    <citation type="submission" date="2020-04" db="EMBL/GenBank/DDBJ databases">
        <title>MicrobeNet Type strains.</title>
        <authorList>
            <person name="Nicholson A.C."/>
        </authorList>
    </citation>
    <scope>NUCLEOTIDE SEQUENCE [LARGE SCALE GENOMIC DNA]</scope>
    <source>
        <strain evidence="4 5">CCUG 69612</strain>
    </source>
</reference>
<keyword evidence="1 3" id="KW-0436">Ligase</keyword>
<dbReference type="AlphaFoldDB" id="A0A7X6MYY5"/>
<dbReference type="GO" id="GO:0005737">
    <property type="term" value="C:cytoplasm"/>
    <property type="evidence" value="ECO:0007669"/>
    <property type="project" value="UniProtKB-SubCell"/>
</dbReference>
<evidence type="ECO:0000313" key="4">
    <source>
        <dbReference type="EMBL" id="NKZ19961.1"/>
    </source>
</evidence>
<comment type="caution">
    <text evidence="4">The sequence shown here is derived from an EMBL/GenBank/DDBJ whole genome shotgun (WGS) entry which is preliminary data.</text>
</comment>
<keyword evidence="3" id="KW-0694">RNA-binding</keyword>
<protein>
    <recommendedName>
        <fullName evidence="3">tRNA(Met) cytidine acetate ligase</fullName>
        <ecNumber evidence="3">6.3.4.-</ecNumber>
    </recommendedName>
</protein>
<proteinExistence type="inferred from homology"/>
<sequence>MTTTGIIAEFNPFHNGHQYLLDQAKGLKIVVMSGNFVQRGEPAIVDKWTRAQMALEHGADIVVELPFLVSVQSADYFAKGAVGILRQLGINQLAFGTEAVMDYQLIADTYAKQAEEMEAFLSRLPDHLSYPEKAQAMWKTFTGLTFTGETPNHILALAYAKAAAGTGIALCPIARQGAGFHSEEMAEQYASATAIRKHIADGDFVHRVSPVADLLLSSPQVSWEAYFPLLRYQVLTHPNLTDLYQVNAELGSRIRSAIRSVATVEELVEAVATKRYTKARVRRVLTYILVNATETELPSAVRVLGFSPAGQAHLSSIKGQVALVTRIGKEPWDALTQQADRVYQLGHPALKEQNWGRVPIRSTSRNRL</sequence>
<name>A0A7X6MYY5_9STRE</name>
<dbReference type="NCBIfam" id="NF010191">
    <property type="entry name" value="PRK13670.1"/>
    <property type="match status" value="1"/>
</dbReference>
<dbReference type="EMBL" id="JAAXPR010000004">
    <property type="protein sequence ID" value="NKZ19961.1"/>
    <property type="molecule type" value="Genomic_DNA"/>
</dbReference>
<keyword evidence="2 3" id="KW-0819">tRNA processing</keyword>
<comment type="catalytic activity">
    <reaction evidence="3">
        <text>cytidine(34) in elongator tRNA(Met) + acetate + ATP = N(4)-acetylcytidine(34) in elongator tRNA(Met) + AMP + diphosphate</text>
        <dbReference type="Rhea" id="RHEA:58144"/>
        <dbReference type="Rhea" id="RHEA-COMP:10693"/>
        <dbReference type="Rhea" id="RHEA-COMP:10694"/>
        <dbReference type="ChEBI" id="CHEBI:30089"/>
        <dbReference type="ChEBI" id="CHEBI:30616"/>
        <dbReference type="ChEBI" id="CHEBI:33019"/>
        <dbReference type="ChEBI" id="CHEBI:74900"/>
        <dbReference type="ChEBI" id="CHEBI:82748"/>
        <dbReference type="ChEBI" id="CHEBI:456215"/>
    </reaction>
</comment>
<evidence type="ECO:0000256" key="1">
    <source>
        <dbReference type="ARBA" id="ARBA00022598"/>
    </source>
</evidence>
<organism evidence="4 5">
    <name type="scientific">Streptococcus ovuberis</name>
    <dbReference type="NCBI Taxonomy" id="1936207"/>
    <lineage>
        <taxon>Bacteria</taxon>
        <taxon>Bacillati</taxon>
        <taxon>Bacillota</taxon>
        <taxon>Bacilli</taxon>
        <taxon>Lactobacillales</taxon>
        <taxon>Streptococcaceae</taxon>
        <taxon>Streptococcus</taxon>
    </lineage>
</organism>
<keyword evidence="5" id="KW-1185">Reference proteome</keyword>
<gene>
    <name evidence="3" type="primary">tmcAL</name>
    <name evidence="4" type="ORF">HF992_03715</name>
</gene>
<dbReference type="Proteomes" id="UP000522720">
    <property type="component" value="Unassembled WGS sequence"/>
</dbReference>
<comment type="similarity">
    <text evidence="3">Belongs to the TmcAL family.</text>
</comment>
<feature type="binding site" evidence="3">
    <location>
        <position position="152"/>
    </location>
    <ligand>
        <name>ATP</name>
        <dbReference type="ChEBI" id="CHEBI:30616"/>
    </ligand>
</feature>
<accession>A0A7X6MYY5</accession>
<dbReference type="HAMAP" id="MF_01539">
    <property type="entry name" value="TmcAL"/>
    <property type="match status" value="1"/>
</dbReference>
<keyword evidence="3" id="KW-0547">Nucleotide-binding</keyword>
<keyword evidence="3" id="KW-0963">Cytoplasm</keyword>